<evidence type="ECO:0000259" key="1">
    <source>
        <dbReference type="Pfam" id="PF01636"/>
    </source>
</evidence>
<dbReference type="Proteomes" id="UP000475385">
    <property type="component" value="Unassembled WGS sequence"/>
</dbReference>
<dbReference type="PANTHER" id="PTHR21310">
    <property type="entry name" value="AMINOGLYCOSIDE PHOSPHOTRANSFERASE-RELATED-RELATED"/>
    <property type="match status" value="1"/>
</dbReference>
<dbReference type="InterPro" id="IPR011009">
    <property type="entry name" value="Kinase-like_dom_sf"/>
</dbReference>
<gene>
    <name evidence="2" type="ORF">G3576_19040</name>
</gene>
<dbReference type="InterPro" id="IPR051678">
    <property type="entry name" value="AGP_Transferase"/>
</dbReference>
<dbReference type="InterPro" id="IPR041726">
    <property type="entry name" value="ACAD10_11_N"/>
</dbReference>
<comment type="caution">
    <text evidence="2">The sequence shown here is derived from an EMBL/GenBank/DDBJ whole genome shotgun (WGS) entry which is preliminary data.</text>
</comment>
<dbReference type="Gene3D" id="3.90.1200.10">
    <property type="match status" value="1"/>
</dbReference>
<feature type="domain" description="Aminoglycoside phosphotransferase" evidence="1">
    <location>
        <begin position="24"/>
        <end position="264"/>
    </location>
</feature>
<protein>
    <submittedName>
        <fullName evidence="2">Phosphotransferase family protein</fullName>
    </submittedName>
</protein>
<dbReference type="Gene3D" id="3.30.200.20">
    <property type="entry name" value="Phosphorylase Kinase, domain 1"/>
    <property type="match status" value="1"/>
</dbReference>
<dbReference type="SUPFAM" id="SSF56112">
    <property type="entry name" value="Protein kinase-like (PK-like)"/>
    <property type="match status" value="1"/>
</dbReference>
<dbReference type="RefSeq" id="WP_164696028.1">
    <property type="nucleotide sequence ID" value="NZ_JAAIKB010000008.1"/>
</dbReference>
<dbReference type="InterPro" id="IPR002575">
    <property type="entry name" value="Aminoglycoside_PTrfase"/>
</dbReference>
<keyword evidence="3" id="KW-1185">Reference proteome</keyword>
<organism evidence="2 3">
    <name type="scientific">Falsiroseomonas algicola</name>
    <dbReference type="NCBI Taxonomy" id="2716930"/>
    <lineage>
        <taxon>Bacteria</taxon>
        <taxon>Pseudomonadati</taxon>
        <taxon>Pseudomonadota</taxon>
        <taxon>Alphaproteobacteria</taxon>
        <taxon>Acetobacterales</taxon>
        <taxon>Roseomonadaceae</taxon>
        <taxon>Falsiroseomonas</taxon>
    </lineage>
</organism>
<evidence type="ECO:0000313" key="3">
    <source>
        <dbReference type="Proteomes" id="UP000475385"/>
    </source>
</evidence>
<dbReference type="EMBL" id="JAAIKB010000008">
    <property type="protein sequence ID" value="NGM22123.1"/>
    <property type="molecule type" value="Genomic_DNA"/>
</dbReference>
<dbReference type="PANTHER" id="PTHR21310:SF57">
    <property type="entry name" value="BLR2944 PROTEIN"/>
    <property type="match status" value="1"/>
</dbReference>
<evidence type="ECO:0000313" key="2">
    <source>
        <dbReference type="EMBL" id="NGM22123.1"/>
    </source>
</evidence>
<dbReference type="CDD" id="cd05154">
    <property type="entry name" value="ACAD10_11_N-like"/>
    <property type="match status" value="1"/>
</dbReference>
<proteinExistence type="predicted"/>
<dbReference type="AlphaFoldDB" id="A0A6M1LPQ3"/>
<name>A0A6M1LPQ3_9PROT</name>
<sequence length="328" mass="35690">MDEAALCGWLRRATGDEALRITALTRLSGGAIQQNWALDVETAEGARRWVLRTDAPAVLAVSLPRAAEFALLRAAREAGVTVAEPIFLCEDMGVIGRPFFVMGRVEGIAAAHRVVKQAAPHGDEVVAALGRELARIHRIRPPRADLTFLGDPPADAARAMIAAMRARLDEAGTPRPVLEWGLRALERTAPPPVAPVLCHHDFRTGNVMIDGARVAAVLDWEFAAWGDPHADLGWFCAKCWRFGAHAREAGGIGAREAFYAGYESEAGTRIDRARMPWWELMATIRWAVIAADQAARHLSGQERSLELALTGHIVPELELDVLAMTEAL</sequence>
<dbReference type="Pfam" id="PF01636">
    <property type="entry name" value="APH"/>
    <property type="match status" value="1"/>
</dbReference>
<accession>A0A6M1LPQ3</accession>
<reference evidence="2 3" key="1">
    <citation type="submission" date="2020-03" db="EMBL/GenBank/DDBJ databases">
        <title>Roseomonas stagni sp. nov., isolated from pond water in Japan.</title>
        <authorList>
            <person name="Furuhata K."/>
            <person name="Miyamoto H."/>
            <person name="Goto K."/>
        </authorList>
    </citation>
    <scope>NUCLEOTIDE SEQUENCE [LARGE SCALE GENOMIC DNA]</scope>
    <source>
        <strain evidence="2 3">PeD5</strain>
    </source>
</reference>